<dbReference type="Proteomes" id="UP001500523">
    <property type="component" value="Unassembled WGS sequence"/>
</dbReference>
<dbReference type="EMBL" id="BAABBF010000004">
    <property type="protein sequence ID" value="GAA3709764.1"/>
    <property type="molecule type" value="Genomic_DNA"/>
</dbReference>
<feature type="domain" description="Glycosyltransferase 2-like" evidence="1">
    <location>
        <begin position="5"/>
        <end position="108"/>
    </location>
</feature>
<dbReference type="PANTHER" id="PTHR43685">
    <property type="entry name" value="GLYCOSYLTRANSFERASE"/>
    <property type="match status" value="1"/>
</dbReference>
<gene>
    <name evidence="2" type="ORF">GCM10022268_18680</name>
</gene>
<proteinExistence type="predicted"/>
<dbReference type="InterPro" id="IPR001173">
    <property type="entry name" value="Glyco_trans_2-like"/>
</dbReference>
<protein>
    <recommendedName>
        <fullName evidence="1">Glycosyltransferase 2-like domain-containing protein</fullName>
    </recommendedName>
</protein>
<organism evidence="2 3">
    <name type="scientific">Sphingomonas cynarae</name>
    <dbReference type="NCBI Taxonomy" id="930197"/>
    <lineage>
        <taxon>Bacteria</taxon>
        <taxon>Pseudomonadati</taxon>
        <taxon>Pseudomonadota</taxon>
        <taxon>Alphaproteobacteria</taxon>
        <taxon>Sphingomonadales</taxon>
        <taxon>Sphingomonadaceae</taxon>
        <taxon>Sphingomonas</taxon>
    </lineage>
</organism>
<accession>A0ABP7DUL7</accession>
<dbReference type="Gene3D" id="3.90.550.10">
    <property type="entry name" value="Spore Coat Polysaccharide Biosynthesis Protein SpsA, Chain A"/>
    <property type="match status" value="1"/>
</dbReference>
<sequence length="305" mass="33578">MTAISVALATYNGERYLEPFLASVRAQDWQDVRLVVSDDGSTDRTREMVAALWDGAAVHRNTAARGVIGNFSNAMAQAGGGYIALADQDDVWEPNKLSSLMCRMQECEARQPGAPVMVFSDLKVVDADLNVLGDSFFRFTSKSLKASNPRDFLLSNHVPGCTMLVNDALMRMALPVPAEVMMHDWWLALVAAAFGVVDSVEEPLVLYRQHGSNTVGAPMTERLFSRWFGRLGEPMRRLDSCRRQAALARNTLLAFRDRFGDAAPPAVQATLRTMLDGHTVGRLREIRSARTGETRMKAAIVAAMI</sequence>
<name>A0ABP7DUL7_9SPHN</name>
<reference evidence="3" key="1">
    <citation type="journal article" date="2019" name="Int. J. Syst. Evol. Microbiol.">
        <title>The Global Catalogue of Microorganisms (GCM) 10K type strain sequencing project: providing services to taxonomists for standard genome sequencing and annotation.</title>
        <authorList>
            <consortium name="The Broad Institute Genomics Platform"/>
            <consortium name="The Broad Institute Genome Sequencing Center for Infectious Disease"/>
            <person name="Wu L."/>
            <person name="Ma J."/>
        </authorList>
    </citation>
    <scope>NUCLEOTIDE SEQUENCE [LARGE SCALE GENOMIC DNA]</scope>
    <source>
        <strain evidence="3">JCM 17498</strain>
    </source>
</reference>
<dbReference type="InterPro" id="IPR029044">
    <property type="entry name" value="Nucleotide-diphossugar_trans"/>
</dbReference>
<dbReference type="SUPFAM" id="SSF53448">
    <property type="entry name" value="Nucleotide-diphospho-sugar transferases"/>
    <property type="match status" value="1"/>
</dbReference>
<dbReference type="CDD" id="cd04196">
    <property type="entry name" value="GT_2_like_d"/>
    <property type="match status" value="1"/>
</dbReference>
<evidence type="ECO:0000313" key="2">
    <source>
        <dbReference type="EMBL" id="GAA3709764.1"/>
    </source>
</evidence>
<dbReference type="Pfam" id="PF00535">
    <property type="entry name" value="Glycos_transf_2"/>
    <property type="match status" value="1"/>
</dbReference>
<evidence type="ECO:0000259" key="1">
    <source>
        <dbReference type="Pfam" id="PF00535"/>
    </source>
</evidence>
<dbReference type="RefSeq" id="WP_344693121.1">
    <property type="nucleotide sequence ID" value="NZ_BAABBF010000004.1"/>
</dbReference>
<dbReference type="InterPro" id="IPR050834">
    <property type="entry name" value="Glycosyltransf_2"/>
</dbReference>
<evidence type="ECO:0000313" key="3">
    <source>
        <dbReference type="Proteomes" id="UP001500523"/>
    </source>
</evidence>
<keyword evidence="3" id="KW-1185">Reference proteome</keyword>
<dbReference type="PANTHER" id="PTHR43685:SF11">
    <property type="entry name" value="GLYCOSYLTRANSFERASE TAGX-RELATED"/>
    <property type="match status" value="1"/>
</dbReference>
<comment type="caution">
    <text evidence="2">The sequence shown here is derived from an EMBL/GenBank/DDBJ whole genome shotgun (WGS) entry which is preliminary data.</text>
</comment>